<dbReference type="Pfam" id="PF01300">
    <property type="entry name" value="Sua5_yciO_yrdC"/>
    <property type="match status" value="1"/>
</dbReference>
<comment type="caution">
    <text evidence="9">The sequence shown here is derived from an EMBL/GenBank/DDBJ whole genome shotgun (WGS) entry which is preliminary data.</text>
</comment>
<evidence type="ECO:0000256" key="5">
    <source>
        <dbReference type="ARBA" id="ARBA00022490"/>
    </source>
</evidence>
<reference evidence="9 10" key="1">
    <citation type="submission" date="2021-03" db="EMBL/GenBank/DDBJ databases">
        <authorList>
            <person name="King G.J."/>
            <person name="Bancroft I."/>
            <person name="Baten A."/>
            <person name="Bloomfield J."/>
            <person name="Borpatragohain P."/>
            <person name="He Z."/>
            <person name="Irish N."/>
            <person name="Irwin J."/>
            <person name="Liu K."/>
            <person name="Mauleon R.P."/>
            <person name="Moore J."/>
            <person name="Morris R."/>
            <person name="Ostergaard L."/>
            <person name="Wang B."/>
            <person name="Wells R."/>
        </authorList>
    </citation>
    <scope>NUCLEOTIDE SEQUENCE [LARGE SCALE GENOMIC DNA]</scope>
    <source>
        <strain evidence="9">R-o-18</strain>
        <tissue evidence="9">Leaf</tissue>
    </source>
</reference>
<dbReference type="Proteomes" id="UP000823674">
    <property type="component" value="Chromosome A03"/>
</dbReference>
<dbReference type="InterPro" id="IPR017945">
    <property type="entry name" value="DHBP_synth_RibB-like_a/b_dom"/>
</dbReference>
<accession>A0ABQ7MZ01</accession>
<evidence type="ECO:0000256" key="7">
    <source>
        <dbReference type="ARBA" id="ARBA00048366"/>
    </source>
</evidence>
<keyword evidence="6" id="KW-0808">Transferase</keyword>
<gene>
    <name evidence="9" type="primary">A03p011520.1_BraROA</name>
    <name evidence="9" type="ORF">IGI04_009677</name>
</gene>
<evidence type="ECO:0000256" key="4">
    <source>
        <dbReference type="ARBA" id="ARBA00015492"/>
    </source>
</evidence>
<comment type="subcellular location">
    <subcellularLocation>
        <location evidence="1">Cytoplasm</location>
    </subcellularLocation>
</comment>
<evidence type="ECO:0000313" key="9">
    <source>
        <dbReference type="EMBL" id="KAG5403558.1"/>
    </source>
</evidence>
<dbReference type="SUPFAM" id="SSF55821">
    <property type="entry name" value="YrdC/RibB"/>
    <property type="match status" value="1"/>
</dbReference>
<evidence type="ECO:0000256" key="2">
    <source>
        <dbReference type="ARBA" id="ARBA00007663"/>
    </source>
</evidence>
<dbReference type="EC" id="2.7.7.87" evidence="3"/>
<comment type="catalytic activity">
    <reaction evidence="7">
        <text>L-threonine + hydrogencarbonate + ATP = L-threonylcarbamoyladenylate + diphosphate + H2O</text>
        <dbReference type="Rhea" id="RHEA:36407"/>
        <dbReference type="ChEBI" id="CHEBI:15377"/>
        <dbReference type="ChEBI" id="CHEBI:17544"/>
        <dbReference type="ChEBI" id="CHEBI:30616"/>
        <dbReference type="ChEBI" id="CHEBI:33019"/>
        <dbReference type="ChEBI" id="CHEBI:57926"/>
        <dbReference type="ChEBI" id="CHEBI:73682"/>
        <dbReference type="EC" id="2.7.7.87"/>
    </reaction>
</comment>
<organism evidence="9 10">
    <name type="scientific">Brassica rapa subsp. trilocularis</name>
    <dbReference type="NCBI Taxonomy" id="1813537"/>
    <lineage>
        <taxon>Eukaryota</taxon>
        <taxon>Viridiplantae</taxon>
        <taxon>Streptophyta</taxon>
        <taxon>Embryophyta</taxon>
        <taxon>Tracheophyta</taxon>
        <taxon>Spermatophyta</taxon>
        <taxon>Magnoliopsida</taxon>
        <taxon>eudicotyledons</taxon>
        <taxon>Gunneridae</taxon>
        <taxon>Pentapetalae</taxon>
        <taxon>rosids</taxon>
        <taxon>malvids</taxon>
        <taxon>Brassicales</taxon>
        <taxon>Brassicaceae</taxon>
        <taxon>Brassiceae</taxon>
        <taxon>Brassica</taxon>
    </lineage>
</organism>
<evidence type="ECO:0000313" key="10">
    <source>
        <dbReference type="Proteomes" id="UP000823674"/>
    </source>
</evidence>
<feature type="domain" description="YrdC-like" evidence="8">
    <location>
        <begin position="1"/>
        <end position="175"/>
    </location>
</feature>
<keyword evidence="10" id="KW-1185">Reference proteome</keyword>
<dbReference type="InterPro" id="IPR050156">
    <property type="entry name" value="TC-AMP_synthase_SUA5"/>
</dbReference>
<dbReference type="Gene3D" id="3.90.870.10">
    <property type="entry name" value="DHBP synthase"/>
    <property type="match status" value="1"/>
</dbReference>
<evidence type="ECO:0000256" key="3">
    <source>
        <dbReference type="ARBA" id="ARBA00012584"/>
    </source>
</evidence>
<sequence>MNFSTRLAEKLPGAAFSYLALDSIKKEINLYGFLSVCNLQLKVLPFCLFKLSIFSMFLLFSTLFQKYTIIESNVGTGESSILERSLNPGIDTIGVRVPDCELIRKVSRGSGSVLALTSANLSGDRSSVCVNDFQSLWQHCACVYDGGLLPLRRAGSTIVDLTKVGKYKVIRPGSAKQETLAILEKYLLEEE</sequence>
<evidence type="ECO:0000256" key="6">
    <source>
        <dbReference type="ARBA" id="ARBA00022679"/>
    </source>
</evidence>
<comment type="similarity">
    <text evidence="2">Belongs to the SUA5 family.</text>
</comment>
<name>A0ABQ7MZ01_BRACM</name>
<protein>
    <recommendedName>
        <fullName evidence="4">Threonylcarbamoyl-AMP synthase</fullName>
        <ecNumber evidence="3">2.7.7.87</ecNumber>
    </recommendedName>
</protein>
<dbReference type="PANTHER" id="PTHR17490">
    <property type="entry name" value="SUA5"/>
    <property type="match status" value="1"/>
</dbReference>
<proteinExistence type="inferred from homology"/>
<evidence type="ECO:0000256" key="1">
    <source>
        <dbReference type="ARBA" id="ARBA00004496"/>
    </source>
</evidence>
<dbReference type="EMBL" id="JADBGQ010000003">
    <property type="protein sequence ID" value="KAG5403558.1"/>
    <property type="molecule type" value="Genomic_DNA"/>
</dbReference>
<dbReference type="PANTHER" id="PTHR17490:SF10">
    <property type="entry name" value="THREONYLCARBAMOYL-AMP SYNTHASE"/>
    <property type="match status" value="1"/>
</dbReference>
<dbReference type="InterPro" id="IPR006070">
    <property type="entry name" value="Sua5-like_dom"/>
</dbReference>
<dbReference type="PROSITE" id="PS51163">
    <property type="entry name" value="YRDC"/>
    <property type="match status" value="1"/>
</dbReference>
<keyword evidence="5" id="KW-0963">Cytoplasm</keyword>
<evidence type="ECO:0000259" key="8">
    <source>
        <dbReference type="PROSITE" id="PS51163"/>
    </source>
</evidence>